<dbReference type="RefSeq" id="WP_204734947.1">
    <property type="nucleotide sequence ID" value="NZ_JAVDWE010000012.1"/>
</dbReference>
<protein>
    <submittedName>
        <fullName evidence="2">Holliday junction resolvase-like predicted endonuclease</fullName>
    </submittedName>
</protein>
<sequence length="765" mass="86177">MEASNSTTQRNYYDDLATRTVRNGHPLEAAIEQAANAYLDGKPAIQGKRKSTRRERDSQFWLSRTVKDCPTTAWSTDPMVLALARYLSQEQLSVEGLINTVAQIAPDAMIRAVRYSGLVLNQRSPRRAELRLAGASCPAVGELCRVLDIFDQAHRLRVKAVQTAKDQLTHLSAFEFLLYASLYAFECLVGKDIAAMKAAQGDESRTELAWHAINDLLAWKLETADKSSLKLNDACIGLSLARHLRPILFDEGRDGASEAVQTFHAFHTLLDAQIELNEFISRSADAFCYDNSIRFVRHEDRLEIVEVDPAARTAWQSDGHKLRRLHDYWFHRAIDEFVEYVAADPGRWEIGRPENADANRMAWLRALQAKLRLQEVYGIADEVTSDTGEPVNVFQALLSLNLMSAHFERDFLVAFADRLDSMGDWRSALQHMTMEGLLNGMQNRLPITWSGREAKITNITGWTVNESQPKGSPRMASAILDFWTYDMAVMATRLQKSEPGLQPHLFERPVLKFGATLVQLPWIVGMQNNSTAAINNLRRLGSRRGNVQEETQRIEASLAKALESRGFRVLLNWQPPREEALDDPGEVDVIATRDGHLFVLEVKSTFIRRSQREAWVHATTTLRKAGLQLQRKMAAVLRAVEGSAEFRMAIGLNDGQSITHHHGWIVDTSIESDHQRFSGFLKISVEEMLIALRDDRHLLKDLSEFRTASPELTESRDQDESHSGTTMYPDGFSAERFVKVIEAGVVWDEVGNDGQAMKGQGLLAR</sequence>
<dbReference type="InterPro" id="IPR011335">
    <property type="entry name" value="Restrct_endonuc-II-like"/>
</dbReference>
<proteinExistence type="predicted"/>
<keyword evidence="3" id="KW-1185">Reference proteome</keyword>
<feature type="compositionally biased region" description="Basic and acidic residues" evidence="1">
    <location>
        <begin position="713"/>
        <end position="722"/>
    </location>
</feature>
<evidence type="ECO:0000256" key="1">
    <source>
        <dbReference type="SAM" id="MobiDB-lite"/>
    </source>
</evidence>
<comment type="caution">
    <text evidence="2">The sequence shown here is derived from an EMBL/GenBank/DDBJ whole genome shotgun (WGS) entry which is preliminary data.</text>
</comment>
<organism evidence="2 3">
    <name type="scientific">Hydrogenophaga laconesensis</name>
    <dbReference type="NCBI Taxonomy" id="1805971"/>
    <lineage>
        <taxon>Bacteria</taxon>
        <taxon>Pseudomonadati</taxon>
        <taxon>Pseudomonadota</taxon>
        <taxon>Betaproteobacteria</taxon>
        <taxon>Burkholderiales</taxon>
        <taxon>Comamonadaceae</taxon>
        <taxon>Hydrogenophaga</taxon>
    </lineage>
</organism>
<feature type="region of interest" description="Disordered" evidence="1">
    <location>
        <begin position="709"/>
        <end position="729"/>
    </location>
</feature>
<accession>A0ABU1VFC7</accession>
<name>A0ABU1VFC7_9BURK</name>
<evidence type="ECO:0000313" key="2">
    <source>
        <dbReference type="EMBL" id="MDR7096171.1"/>
    </source>
</evidence>
<dbReference type="Proteomes" id="UP001265550">
    <property type="component" value="Unassembled WGS sequence"/>
</dbReference>
<reference evidence="2 3" key="1">
    <citation type="submission" date="2023-07" db="EMBL/GenBank/DDBJ databases">
        <title>Sorghum-associated microbial communities from plants grown in Nebraska, USA.</title>
        <authorList>
            <person name="Schachtman D."/>
        </authorList>
    </citation>
    <scope>NUCLEOTIDE SEQUENCE [LARGE SCALE GENOMIC DNA]</scope>
    <source>
        <strain evidence="2 3">BE240</strain>
    </source>
</reference>
<dbReference type="SUPFAM" id="SSF52980">
    <property type="entry name" value="Restriction endonuclease-like"/>
    <property type="match status" value="1"/>
</dbReference>
<gene>
    <name evidence="2" type="ORF">J2X09_003926</name>
</gene>
<evidence type="ECO:0000313" key="3">
    <source>
        <dbReference type="Proteomes" id="UP001265550"/>
    </source>
</evidence>
<dbReference type="EMBL" id="JAVDWE010000012">
    <property type="protein sequence ID" value="MDR7096171.1"/>
    <property type="molecule type" value="Genomic_DNA"/>
</dbReference>